<keyword evidence="3" id="KW-1185">Reference proteome</keyword>
<name>A0A3N4IPS0_ASCIM</name>
<dbReference type="EMBL" id="ML119645">
    <property type="protein sequence ID" value="RPA88183.1"/>
    <property type="molecule type" value="Genomic_DNA"/>
</dbReference>
<protein>
    <submittedName>
        <fullName evidence="2">Uncharacterized protein</fullName>
    </submittedName>
</protein>
<evidence type="ECO:0000313" key="2">
    <source>
        <dbReference type="EMBL" id="RPA88183.1"/>
    </source>
</evidence>
<proteinExistence type="predicted"/>
<gene>
    <name evidence="2" type="ORF">BJ508DRAFT_410059</name>
</gene>
<organism evidence="2 3">
    <name type="scientific">Ascobolus immersus RN42</name>
    <dbReference type="NCBI Taxonomy" id="1160509"/>
    <lineage>
        <taxon>Eukaryota</taxon>
        <taxon>Fungi</taxon>
        <taxon>Dikarya</taxon>
        <taxon>Ascomycota</taxon>
        <taxon>Pezizomycotina</taxon>
        <taxon>Pezizomycetes</taxon>
        <taxon>Pezizales</taxon>
        <taxon>Ascobolaceae</taxon>
        <taxon>Ascobolus</taxon>
    </lineage>
</organism>
<keyword evidence="1" id="KW-1133">Transmembrane helix</keyword>
<dbReference type="Proteomes" id="UP000275078">
    <property type="component" value="Unassembled WGS sequence"/>
</dbReference>
<keyword evidence="1" id="KW-0812">Transmembrane</keyword>
<evidence type="ECO:0000313" key="3">
    <source>
        <dbReference type="Proteomes" id="UP000275078"/>
    </source>
</evidence>
<accession>A0A3N4IPS0</accession>
<feature type="transmembrane region" description="Helical" evidence="1">
    <location>
        <begin position="34"/>
        <end position="53"/>
    </location>
</feature>
<keyword evidence="1" id="KW-0472">Membrane</keyword>
<sequence>MSPWQENPSLHLFTLLRALAHVSTDTCSDEVPVFRFYCFVITLFFLSVMKRYALTDFSP</sequence>
<reference evidence="2 3" key="1">
    <citation type="journal article" date="2018" name="Nat. Ecol. Evol.">
        <title>Pezizomycetes genomes reveal the molecular basis of ectomycorrhizal truffle lifestyle.</title>
        <authorList>
            <person name="Murat C."/>
            <person name="Payen T."/>
            <person name="Noel B."/>
            <person name="Kuo A."/>
            <person name="Morin E."/>
            <person name="Chen J."/>
            <person name="Kohler A."/>
            <person name="Krizsan K."/>
            <person name="Balestrini R."/>
            <person name="Da Silva C."/>
            <person name="Montanini B."/>
            <person name="Hainaut M."/>
            <person name="Levati E."/>
            <person name="Barry K.W."/>
            <person name="Belfiori B."/>
            <person name="Cichocki N."/>
            <person name="Clum A."/>
            <person name="Dockter R.B."/>
            <person name="Fauchery L."/>
            <person name="Guy J."/>
            <person name="Iotti M."/>
            <person name="Le Tacon F."/>
            <person name="Lindquist E.A."/>
            <person name="Lipzen A."/>
            <person name="Malagnac F."/>
            <person name="Mello A."/>
            <person name="Molinier V."/>
            <person name="Miyauchi S."/>
            <person name="Poulain J."/>
            <person name="Riccioni C."/>
            <person name="Rubini A."/>
            <person name="Sitrit Y."/>
            <person name="Splivallo R."/>
            <person name="Traeger S."/>
            <person name="Wang M."/>
            <person name="Zifcakova L."/>
            <person name="Wipf D."/>
            <person name="Zambonelli A."/>
            <person name="Paolocci F."/>
            <person name="Nowrousian M."/>
            <person name="Ottonello S."/>
            <person name="Baldrian P."/>
            <person name="Spatafora J.W."/>
            <person name="Henrissat B."/>
            <person name="Nagy L.G."/>
            <person name="Aury J.M."/>
            <person name="Wincker P."/>
            <person name="Grigoriev I.V."/>
            <person name="Bonfante P."/>
            <person name="Martin F.M."/>
        </authorList>
    </citation>
    <scope>NUCLEOTIDE SEQUENCE [LARGE SCALE GENOMIC DNA]</scope>
    <source>
        <strain evidence="2 3">RN42</strain>
    </source>
</reference>
<evidence type="ECO:0000256" key="1">
    <source>
        <dbReference type="SAM" id="Phobius"/>
    </source>
</evidence>
<dbReference type="AlphaFoldDB" id="A0A3N4IPS0"/>